<sequence length="163" mass="18767">MAGTYITPVGVLFILAGSHALDTSSSVSSNWKMDHDWENYIESSIILWEKNDCRLFECASRCSQDPLCISFFHHPSMNTCMGSQTYKRGLPANQTTQQGWKYYTQPHHCVEDYVYNQTLGLCYKLYEQYMQYHEAMVLCERDGAKLVIINNAAELQHFTRVTG</sequence>
<keyword evidence="3" id="KW-1185">Reference proteome</keyword>
<accession>A0ABD3XSJ5</accession>
<evidence type="ECO:0000313" key="2">
    <source>
        <dbReference type="EMBL" id="KAL3888393.1"/>
    </source>
</evidence>
<dbReference type="EMBL" id="JBJQND010000001">
    <property type="protein sequence ID" value="KAL3888393.1"/>
    <property type="molecule type" value="Genomic_DNA"/>
</dbReference>
<reference evidence="2 3" key="1">
    <citation type="submission" date="2024-11" db="EMBL/GenBank/DDBJ databases">
        <title>Chromosome-level genome assembly of the freshwater bivalve Anodonta woodiana.</title>
        <authorList>
            <person name="Chen X."/>
        </authorList>
    </citation>
    <scope>NUCLEOTIDE SEQUENCE [LARGE SCALE GENOMIC DNA]</scope>
    <source>
        <strain evidence="2">MN2024</strain>
        <tissue evidence="2">Gills</tissue>
    </source>
</reference>
<dbReference type="CDD" id="cd00037">
    <property type="entry name" value="CLECT"/>
    <property type="match status" value="1"/>
</dbReference>
<dbReference type="InterPro" id="IPR016186">
    <property type="entry name" value="C-type_lectin-like/link_sf"/>
</dbReference>
<comment type="caution">
    <text evidence="2">The sequence shown here is derived from an EMBL/GenBank/DDBJ whole genome shotgun (WGS) entry which is preliminary data.</text>
</comment>
<feature type="chain" id="PRO_5044825112" description="C-type lectin domain-containing protein" evidence="1">
    <location>
        <begin position="21"/>
        <end position="163"/>
    </location>
</feature>
<feature type="non-terminal residue" evidence="2">
    <location>
        <position position="163"/>
    </location>
</feature>
<gene>
    <name evidence="2" type="ORF">ACJMK2_000761</name>
</gene>
<dbReference type="InterPro" id="IPR016187">
    <property type="entry name" value="CTDL_fold"/>
</dbReference>
<dbReference type="SUPFAM" id="SSF56436">
    <property type="entry name" value="C-type lectin-like"/>
    <property type="match status" value="1"/>
</dbReference>
<dbReference type="Proteomes" id="UP001634394">
    <property type="component" value="Unassembled WGS sequence"/>
</dbReference>
<evidence type="ECO:0008006" key="4">
    <source>
        <dbReference type="Google" id="ProtNLM"/>
    </source>
</evidence>
<evidence type="ECO:0000256" key="1">
    <source>
        <dbReference type="SAM" id="SignalP"/>
    </source>
</evidence>
<organism evidence="2 3">
    <name type="scientific">Sinanodonta woodiana</name>
    <name type="common">Chinese pond mussel</name>
    <name type="synonym">Anodonta woodiana</name>
    <dbReference type="NCBI Taxonomy" id="1069815"/>
    <lineage>
        <taxon>Eukaryota</taxon>
        <taxon>Metazoa</taxon>
        <taxon>Spiralia</taxon>
        <taxon>Lophotrochozoa</taxon>
        <taxon>Mollusca</taxon>
        <taxon>Bivalvia</taxon>
        <taxon>Autobranchia</taxon>
        <taxon>Heteroconchia</taxon>
        <taxon>Palaeoheterodonta</taxon>
        <taxon>Unionida</taxon>
        <taxon>Unionoidea</taxon>
        <taxon>Unionidae</taxon>
        <taxon>Unioninae</taxon>
        <taxon>Sinanodonta</taxon>
    </lineage>
</organism>
<keyword evidence="1" id="KW-0732">Signal</keyword>
<feature type="signal peptide" evidence="1">
    <location>
        <begin position="1"/>
        <end position="20"/>
    </location>
</feature>
<dbReference type="AlphaFoldDB" id="A0ABD3XSJ5"/>
<protein>
    <recommendedName>
        <fullName evidence="4">C-type lectin domain-containing protein</fullName>
    </recommendedName>
</protein>
<evidence type="ECO:0000313" key="3">
    <source>
        <dbReference type="Proteomes" id="UP001634394"/>
    </source>
</evidence>
<dbReference type="Gene3D" id="3.10.100.10">
    <property type="entry name" value="Mannose-Binding Protein A, subunit A"/>
    <property type="match status" value="1"/>
</dbReference>
<name>A0ABD3XSJ5_SINWO</name>
<proteinExistence type="predicted"/>